<dbReference type="Pfam" id="PF02679">
    <property type="entry name" value="ComA"/>
    <property type="match status" value="1"/>
</dbReference>
<comment type="similarity">
    <text evidence="1">Belongs to the phosphosulfolactate synthase family.</text>
</comment>
<name>A0ABW4JDL0_9BACL</name>
<reference evidence="3" key="1">
    <citation type="journal article" date="2019" name="Int. J. Syst. Evol. Microbiol.">
        <title>The Global Catalogue of Microorganisms (GCM) 10K type strain sequencing project: providing services to taxonomists for standard genome sequencing and annotation.</title>
        <authorList>
            <consortium name="The Broad Institute Genomics Platform"/>
            <consortium name="The Broad Institute Genome Sequencing Center for Infectious Disease"/>
            <person name="Wu L."/>
            <person name="Ma J."/>
        </authorList>
    </citation>
    <scope>NUCLEOTIDE SEQUENCE [LARGE SCALE GENOMIC DNA]</scope>
    <source>
        <strain evidence="3">CGMCC 1.12286</strain>
    </source>
</reference>
<dbReference type="SUPFAM" id="SSF102110">
    <property type="entry name" value="(2r)-phospho-3-sulfolactate synthase ComA"/>
    <property type="match status" value="1"/>
</dbReference>
<gene>
    <name evidence="2" type="ORF">ACFSB2_03420</name>
</gene>
<dbReference type="EC" id="4.4.1.19" evidence="2"/>
<dbReference type="Proteomes" id="UP001597079">
    <property type="component" value="Unassembled WGS sequence"/>
</dbReference>
<dbReference type="PANTHER" id="PTHR48413:SF1">
    <property type="entry name" value="PROTEIN HEAT-STRESS-ASSOCIATED 32"/>
    <property type="match status" value="1"/>
</dbReference>
<evidence type="ECO:0000313" key="2">
    <source>
        <dbReference type="EMBL" id="MFD1673758.1"/>
    </source>
</evidence>
<dbReference type="GO" id="GO:0043817">
    <property type="term" value="F:phosphosulfolactate synthase activity"/>
    <property type="evidence" value="ECO:0007669"/>
    <property type="project" value="UniProtKB-EC"/>
</dbReference>
<organism evidence="2 3">
    <name type="scientific">Alicyclobacillus fodiniaquatilis</name>
    <dbReference type="NCBI Taxonomy" id="1661150"/>
    <lineage>
        <taxon>Bacteria</taxon>
        <taxon>Bacillati</taxon>
        <taxon>Bacillota</taxon>
        <taxon>Bacilli</taxon>
        <taxon>Bacillales</taxon>
        <taxon>Alicyclobacillaceae</taxon>
        <taxon>Alicyclobacillus</taxon>
    </lineage>
</organism>
<protein>
    <submittedName>
        <fullName evidence="2">Phosphosulfolactate synthase</fullName>
        <ecNumber evidence="2">4.4.1.19</ecNumber>
    </submittedName>
</protein>
<comment type="caution">
    <text evidence="2">The sequence shown here is derived from an EMBL/GenBank/DDBJ whole genome shotgun (WGS) entry which is preliminary data.</text>
</comment>
<dbReference type="RefSeq" id="WP_377941526.1">
    <property type="nucleotide sequence ID" value="NZ_JBHUCX010000013.1"/>
</dbReference>
<keyword evidence="3" id="KW-1185">Reference proteome</keyword>
<dbReference type="EMBL" id="JBHUCX010000013">
    <property type="protein sequence ID" value="MFD1673758.1"/>
    <property type="molecule type" value="Genomic_DNA"/>
</dbReference>
<dbReference type="Gene3D" id="3.20.20.70">
    <property type="entry name" value="Aldolase class I"/>
    <property type="match status" value="1"/>
</dbReference>
<accession>A0ABW4JDL0</accession>
<keyword evidence="2" id="KW-0456">Lyase</keyword>
<dbReference type="PANTHER" id="PTHR48413">
    <property type="match status" value="1"/>
</dbReference>
<sequence length="274" mass="30977">MNTKALTLPQRPEKSRDHGWTVLIDNGVPLHHFEDIIESHHQLIDIIKFGWGTSVISSTLNAKISCLQSHQVDYFFGGTLFEKFYVQGKTKDYRAYCLDYGCKYVEISNGTIPMPNTEKARFVNLFAKDFQVLSEVGFKDQEKSLGLTTKRWIEAIQEDLRFGATKVILEARESGTSGICLNDGSMRMDVLEAILATDIDHNHLIFEAPNKDMQTNLIELVGANVNLANISFADVIALETLRLGLRSDTLMLFEEEEENSYARRQHGVPFSHSS</sequence>
<dbReference type="InterPro" id="IPR013785">
    <property type="entry name" value="Aldolase_TIM"/>
</dbReference>
<evidence type="ECO:0000256" key="1">
    <source>
        <dbReference type="ARBA" id="ARBA00010424"/>
    </source>
</evidence>
<dbReference type="InterPro" id="IPR036112">
    <property type="entry name" value="ComA_synth_sf"/>
</dbReference>
<evidence type="ECO:0000313" key="3">
    <source>
        <dbReference type="Proteomes" id="UP001597079"/>
    </source>
</evidence>
<dbReference type="InterPro" id="IPR003830">
    <property type="entry name" value="ComA_synth"/>
</dbReference>
<proteinExistence type="inferred from homology"/>